<evidence type="ECO:0008006" key="11">
    <source>
        <dbReference type="Google" id="ProtNLM"/>
    </source>
</evidence>
<organism evidence="9 10">
    <name type="scientific">Mycena pura</name>
    <dbReference type="NCBI Taxonomy" id="153505"/>
    <lineage>
        <taxon>Eukaryota</taxon>
        <taxon>Fungi</taxon>
        <taxon>Dikarya</taxon>
        <taxon>Basidiomycota</taxon>
        <taxon>Agaricomycotina</taxon>
        <taxon>Agaricomycetes</taxon>
        <taxon>Agaricomycetidae</taxon>
        <taxon>Agaricales</taxon>
        <taxon>Marasmiineae</taxon>
        <taxon>Mycenaceae</taxon>
        <taxon>Mycena</taxon>
    </lineage>
</organism>
<dbReference type="GO" id="GO:0008270">
    <property type="term" value="F:zinc ion binding"/>
    <property type="evidence" value="ECO:0007669"/>
    <property type="project" value="UniProtKB-KW"/>
</dbReference>
<keyword evidence="4" id="KW-0862">Zinc</keyword>
<dbReference type="SUPFAM" id="SSF57667">
    <property type="entry name" value="beta-beta-alpha zinc fingers"/>
    <property type="match status" value="1"/>
</dbReference>
<comment type="caution">
    <text evidence="9">The sequence shown here is derived from an EMBL/GenBank/DDBJ whole genome shotgun (WGS) entry which is preliminary data.</text>
</comment>
<evidence type="ECO:0000259" key="8">
    <source>
        <dbReference type="PROSITE" id="PS50157"/>
    </source>
</evidence>
<keyword evidence="2" id="KW-0677">Repeat</keyword>
<evidence type="ECO:0000256" key="1">
    <source>
        <dbReference type="ARBA" id="ARBA00022723"/>
    </source>
</evidence>
<protein>
    <recommendedName>
        <fullName evidence="11">RING-type domain-containing protein</fullName>
    </recommendedName>
</protein>
<dbReference type="PROSITE" id="PS50157">
    <property type="entry name" value="ZINC_FINGER_C2H2_2"/>
    <property type="match status" value="2"/>
</dbReference>
<reference evidence="9" key="1">
    <citation type="submission" date="2023-03" db="EMBL/GenBank/DDBJ databases">
        <title>Massive genome expansion in bonnet fungi (Mycena s.s.) driven by repeated elements and novel gene families across ecological guilds.</title>
        <authorList>
            <consortium name="Lawrence Berkeley National Laboratory"/>
            <person name="Harder C.B."/>
            <person name="Miyauchi S."/>
            <person name="Viragh M."/>
            <person name="Kuo A."/>
            <person name="Thoen E."/>
            <person name="Andreopoulos B."/>
            <person name="Lu D."/>
            <person name="Skrede I."/>
            <person name="Drula E."/>
            <person name="Henrissat B."/>
            <person name="Morin E."/>
            <person name="Kohler A."/>
            <person name="Barry K."/>
            <person name="LaButti K."/>
            <person name="Morin E."/>
            <person name="Salamov A."/>
            <person name="Lipzen A."/>
            <person name="Mereny Z."/>
            <person name="Hegedus B."/>
            <person name="Baldrian P."/>
            <person name="Stursova M."/>
            <person name="Weitz H."/>
            <person name="Taylor A."/>
            <person name="Grigoriev I.V."/>
            <person name="Nagy L.G."/>
            <person name="Martin F."/>
            <person name="Kauserud H."/>
        </authorList>
    </citation>
    <scope>NUCLEOTIDE SEQUENCE</scope>
    <source>
        <strain evidence="9">9144</strain>
    </source>
</reference>
<keyword evidence="3 5" id="KW-0863">Zinc-finger</keyword>
<sequence length="486" mass="53939">MVYLCRQCPTREFGCFTSFKQHVRQSAGHPFCHECDEYCYDQERLDIHNNRKHPQFFCRTCNSAFLTQGSLEDHFRGKAPSIHPKCPRCGKGFFNKRIMDEHFKAAHPRVKCVCTGGEFFEEDLQKHYLDSPSHPSCFICNIGFKDNEACNKHGAATHPERRCTVCNCQFVSIDGLKEHFATAVVHPKCPSCYLGFLDDAALNEHFTAEHYSGPPSADLSFGGRDPQFQNLLAMESAPAPIPAPRTTNSNLPPPGRDTNERWNATENKVAGAPSLLPTATSNALVAAPGDPTFWTPANELIAKSLEDSRTQSSVLFQRATADALRKHPAVMWHPGKLETTTLRKRPTATEETGIRANSNYERTGLQLSSSTSAYAASVSSSSDTATASGRTTSPQSDSVTDRSESSPYGSQSDLDSTQSMKREKSARLALRCMRCHRVPCTDPTVTLCGHLYCSRCITEYLRINFACPKCSVTMFPSWLVVLRLDD</sequence>
<dbReference type="PROSITE" id="PS00518">
    <property type="entry name" value="ZF_RING_1"/>
    <property type="match status" value="1"/>
</dbReference>
<dbReference type="SMART" id="SM00355">
    <property type="entry name" value="ZnF_C2H2"/>
    <property type="match status" value="7"/>
</dbReference>
<evidence type="ECO:0000256" key="3">
    <source>
        <dbReference type="ARBA" id="ARBA00022771"/>
    </source>
</evidence>
<dbReference type="EMBL" id="JARJCW010000058">
    <property type="protein sequence ID" value="KAJ7201700.1"/>
    <property type="molecule type" value="Genomic_DNA"/>
</dbReference>
<dbReference type="Gene3D" id="3.30.40.10">
    <property type="entry name" value="Zinc/RING finger domain, C3HC4 (zinc finger)"/>
    <property type="match status" value="1"/>
</dbReference>
<evidence type="ECO:0000256" key="6">
    <source>
        <dbReference type="SAM" id="MobiDB-lite"/>
    </source>
</evidence>
<feature type="compositionally biased region" description="Low complexity" evidence="6">
    <location>
        <begin position="379"/>
        <end position="393"/>
    </location>
</feature>
<dbReference type="InterPro" id="IPR013087">
    <property type="entry name" value="Znf_C2H2_type"/>
</dbReference>
<feature type="compositionally biased region" description="Polar residues" evidence="6">
    <location>
        <begin position="405"/>
        <end position="419"/>
    </location>
</feature>
<dbReference type="PANTHER" id="PTHR24379">
    <property type="entry name" value="KRAB AND ZINC FINGER DOMAIN-CONTAINING"/>
    <property type="match status" value="1"/>
</dbReference>
<evidence type="ECO:0000256" key="4">
    <source>
        <dbReference type="ARBA" id="ARBA00022833"/>
    </source>
</evidence>
<dbReference type="GO" id="GO:0000981">
    <property type="term" value="F:DNA-binding transcription factor activity, RNA polymerase II-specific"/>
    <property type="evidence" value="ECO:0007669"/>
    <property type="project" value="TreeGrafter"/>
</dbReference>
<evidence type="ECO:0000259" key="7">
    <source>
        <dbReference type="PROSITE" id="PS50089"/>
    </source>
</evidence>
<dbReference type="AlphaFoldDB" id="A0AAD6V3B0"/>
<evidence type="ECO:0000256" key="2">
    <source>
        <dbReference type="ARBA" id="ARBA00022737"/>
    </source>
</evidence>
<feature type="region of interest" description="Disordered" evidence="6">
    <location>
        <begin position="379"/>
        <end position="420"/>
    </location>
</feature>
<dbReference type="InterPro" id="IPR001841">
    <property type="entry name" value="Znf_RING"/>
</dbReference>
<dbReference type="GO" id="GO:0005634">
    <property type="term" value="C:nucleus"/>
    <property type="evidence" value="ECO:0007669"/>
    <property type="project" value="TreeGrafter"/>
</dbReference>
<dbReference type="InterPro" id="IPR036236">
    <property type="entry name" value="Znf_C2H2_sf"/>
</dbReference>
<feature type="region of interest" description="Disordered" evidence="6">
    <location>
        <begin position="336"/>
        <end position="362"/>
    </location>
</feature>
<proteinExistence type="predicted"/>
<dbReference type="Proteomes" id="UP001219525">
    <property type="component" value="Unassembled WGS sequence"/>
</dbReference>
<feature type="domain" description="C2H2-type" evidence="8">
    <location>
        <begin position="84"/>
        <end position="112"/>
    </location>
</feature>
<evidence type="ECO:0000256" key="5">
    <source>
        <dbReference type="PROSITE-ProRule" id="PRU00042"/>
    </source>
</evidence>
<dbReference type="Gene3D" id="3.30.160.60">
    <property type="entry name" value="Classic Zinc Finger"/>
    <property type="match status" value="1"/>
</dbReference>
<evidence type="ECO:0000313" key="10">
    <source>
        <dbReference type="Proteomes" id="UP001219525"/>
    </source>
</evidence>
<dbReference type="PANTHER" id="PTHR24379:SF127">
    <property type="entry name" value="BLOODY FINGERS-RELATED"/>
    <property type="match status" value="1"/>
</dbReference>
<name>A0AAD6V3B0_9AGAR</name>
<feature type="domain" description="RING-type" evidence="7">
    <location>
        <begin position="432"/>
        <end position="471"/>
    </location>
</feature>
<keyword evidence="1" id="KW-0479">Metal-binding</keyword>
<gene>
    <name evidence="9" type="ORF">GGX14DRAFT_655895</name>
</gene>
<dbReference type="SUPFAM" id="SSF57850">
    <property type="entry name" value="RING/U-box"/>
    <property type="match status" value="1"/>
</dbReference>
<accession>A0AAD6V3B0</accession>
<dbReference type="PROSITE" id="PS50089">
    <property type="entry name" value="ZF_RING_2"/>
    <property type="match status" value="1"/>
</dbReference>
<dbReference type="InterPro" id="IPR013083">
    <property type="entry name" value="Znf_RING/FYVE/PHD"/>
</dbReference>
<evidence type="ECO:0000313" key="9">
    <source>
        <dbReference type="EMBL" id="KAJ7201700.1"/>
    </source>
</evidence>
<dbReference type="PROSITE" id="PS00028">
    <property type="entry name" value="ZINC_FINGER_C2H2_1"/>
    <property type="match status" value="2"/>
</dbReference>
<dbReference type="GO" id="GO:0000977">
    <property type="term" value="F:RNA polymerase II transcription regulatory region sequence-specific DNA binding"/>
    <property type="evidence" value="ECO:0007669"/>
    <property type="project" value="TreeGrafter"/>
</dbReference>
<dbReference type="InterPro" id="IPR017907">
    <property type="entry name" value="Znf_RING_CS"/>
</dbReference>
<feature type="domain" description="C2H2-type" evidence="8">
    <location>
        <begin position="56"/>
        <end position="83"/>
    </location>
</feature>
<keyword evidence="10" id="KW-1185">Reference proteome</keyword>